<evidence type="ECO:0000313" key="2">
    <source>
        <dbReference type="EMBL" id="KAJ0969537.1"/>
    </source>
</evidence>
<sequence length="186" mass="20727">MNDHGEESSICSVHPKEAIVGICAICLKERLLILASKSNNSKKKYFGVFKRKPNITLHKVLALGSFLEFWHRNPGSDSGEDSAASLEDSFISIKFEDDGRASWDHKKGSSNQKQASRMEGKGTKSVVVQTKPRRGAQRWKNRIGYLLQIPGKSHVSSLGKVESRRGWIKSPRRMRATSTTITTKTG</sequence>
<dbReference type="EMBL" id="JAGGNH010000006">
    <property type="protein sequence ID" value="KAJ0969537.1"/>
    <property type="molecule type" value="Genomic_DNA"/>
</dbReference>
<feature type="compositionally biased region" description="Basic residues" evidence="1">
    <location>
        <begin position="166"/>
        <end position="175"/>
    </location>
</feature>
<protein>
    <submittedName>
        <fullName evidence="2">Uncharacterized protein</fullName>
    </submittedName>
</protein>
<gene>
    <name evidence="2" type="ORF">J5N97_022414</name>
</gene>
<reference evidence="2" key="2">
    <citation type="journal article" date="2022" name="Hortic Res">
        <title>The genome of Dioscorea zingiberensis sheds light on the biosynthesis, origin and evolution of the medicinally important diosgenin saponins.</title>
        <authorList>
            <person name="Li Y."/>
            <person name="Tan C."/>
            <person name="Li Z."/>
            <person name="Guo J."/>
            <person name="Li S."/>
            <person name="Chen X."/>
            <person name="Wang C."/>
            <person name="Dai X."/>
            <person name="Yang H."/>
            <person name="Song W."/>
            <person name="Hou L."/>
            <person name="Xu J."/>
            <person name="Tong Z."/>
            <person name="Xu A."/>
            <person name="Yuan X."/>
            <person name="Wang W."/>
            <person name="Yang Q."/>
            <person name="Chen L."/>
            <person name="Sun Z."/>
            <person name="Wang K."/>
            <person name="Pan B."/>
            <person name="Chen J."/>
            <person name="Bao Y."/>
            <person name="Liu F."/>
            <person name="Qi X."/>
            <person name="Gang D.R."/>
            <person name="Wen J."/>
            <person name="Li J."/>
        </authorList>
    </citation>
    <scope>NUCLEOTIDE SEQUENCE</scope>
    <source>
        <strain evidence="2">Dzin_1.0</strain>
    </source>
</reference>
<keyword evidence="3" id="KW-1185">Reference proteome</keyword>
<evidence type="ECO:0000256" key="1">
    <source>
        <dbReference type="SAM" id="MobiDB-lite"/>
    </source>
</evidence>
<dbReference type="OrthoDB" id="1924480at2759"/>
<feature type="compositionally biased region" description="Polar residues" evidence="1">
    <location>
        <begin position="176"/>
        <end position="186"/>
    </location>
</feature>
<dbReference type="Pfam" id="PF05340">
    <property type="entry name" value="DUF740"/>
    <property type="match status" value="1"/>
</dbReference>
<dbReference type="AlphaFoldDB" id="A0A9D5CBH6"/>
<proteinExistence type="predicted"/>
<dbReference type="InterPro" id="IPR008004">
    <property type="entry name" value="OCTOPUS-like"/>
</dbReference>
<feature type="region of interest" description="Disordered" evidence="1">
    <location>
        <begin position="101"/>
        <end position="126"/>
    </location>
</feature>
<feature type="region of interest" description="Disordered" evidence="1">
    <location>
        <begin position="157"/>
        <end position="186"/>
    </location>
</feature>
<comment type="caution">
    <text evidence="2">The sequence shown here is derived from an EMBL/GenBank/DDBJ whole genome shotgun (WGS) entry which is preliminary data.</text>
</comment>
<dbReference type="PANTHER" id="PTHR35995:SF1">
    <property type="entry name" value="OS04G0690500 PROTEIN"/>
    <property type="match status" value="1"/>
</dbReference>
<reference evidence="2" key="1">
    <citation type="submission" date="2021-03" db="EMBL/GenBank/DDBJ databases">
        <authorList>
            <person name="Li Z."/>
            <person name="Yang C."/>
        </authorList>
    </citation>
    <scope>NUCLEOTIDE SEQUENCE</scope>
    <source>
        <strain evidence="2">Dzin_1.0</strain>
        <tissue evidence="2">Leaf</tissue>
    </source>
</reference>
<accession>A0A9D5CBH6</accession>
<dbReference type="PANTHER" id="PTHR35995">
    <property type="entry name" value="OS04G0690500 PROTEIN"/>
    <property type="match status" value="1"/>
</dbReference>
<dbReference type="Proteomes" id="UP001085076">
    <property type="component" value="Miscellaneous, Linkage group lg06"/>
</dbReference>
<evidence type="ECO:0000313" key="3">
    <source>
        <dbReference type="Proteomes" id="UP001085076"/>
    </source>
</evidence>
<organism evidence="2 3">
    <name type="scientific">Dioscorea zingiberensis</name>
    <dbReference type="NCBI Taxonomy" id="325984"/>
    <lineage>
        <taxon>Eukaryota</taxon>
        <taxon>Viridiplantae</taxon>
        <taxon>Streptophyta</taxon>
        <taxon>Embryophyta</taxon>
        <taxon>Tracheophyta</taxon>
        <taxon>Spermatophyta</taxon>
        <taxon>Magnoliopsida</taxon>
        <taxon>Liliopsida</taxon>
        <taxon>Dioscoreales</taxon>
        <taxon>Dioscoreaceae</taxon>
        <taxon>Dioscorea</taxon>
    </lineage>
</organism>
<name>A0A9D5CBH6_9LILI</name>